<name>A0A9Q0NC69_9DIPT</name>
<accession>A0A9Q0NC69</accession>
<keyword evidence="2" id="KW-1185">Reference proteome</keyword>
<dbReference type="Proteomes" id="UP001151699">
    <property type="component" value="Chromosome A"/>
</dbReference>
<proteinExistence type="predicted"/>
<evidence type="ECO:0000313" key="2">
    <source>
        <dbReference type="Proteomes" id="UP001151699"/>
    </source>
</evidence>
<gene>
    <name evidence="1" type="ORF">Bhyg_02787</name>
</gene>
<dbReference type="AlphaFoldDB" id="A0A9Q0NC69"/>
<sequence>MEKSVTFVKDFEVRLDNENKHDSFSKIELNASSDNDHDAAVDSTTPLGDDPCKCFQSISEEIVQNVRGHGFFFKSKVNGEIARRTWIFYKPESRAANFQPGWRLNLSPPAVTVMFGRLNEASR</sequence>
<reference evidence="1" key="1">
    <citation type="submission" date="2022-07" db="EMBL/GenBank/DDBJ databases">
        <authorList>
            <person name="Trinca V."/>
            <person name="Uliana J.V.C."/>
            <person name="Torres T.T."/>
            <person name="Ward R.J."/>
            <person name="Monesi N."/>
        </authorList>
    </citation>
    <scope>NUCLEOTIDE SEQUENCE</scope>
    <source>
        <strain evidence="1">HSMRA1968</strain>
        <tissue evidence="1">Whole embryos</tissue>
    </source>
</reference>
<evidence type="ECO:0000313" key="1">
    <source>
        <dbReference type="EMBL" id="KAJ6647564.1"/>
    </source>
</evidence>
<protein>
    <submittedName>
        <fullName evidence="1">Uncharacterized protein</fullName>
    </submittedName>
</protein>
<organism evidence="1 2">
    <name type="scientific">Pseudolycoriella hygida</name>
    <dbReference type="NCBI Taxonomy" id="35572"/>
    <lineage>
        <taxon>Eukaryota</taxon>
        <taxon>Metazoa</taxon>
        <taxon>Ecdysozoa</taxon>
        <taxon>Arthropoda</taxon>
        <taxon>Hexapoda</taxon>
        <taxon>Insecta</taxon>
        <taxon>Pterygota</taxon>
        <taxon>Neoptera</taxon>
        <taxon>Endopterygota</taxon>
        <taxon>Diptera</taxon>
        <taxon>Nematocera</taxon>
        <taxon>Sciaroidea</taxon>
        <taxon>Sciaridae</taxon>
        <taxon>Pseudolycoriella</taxon>
    </lineage>
</organism>
<dbReference type="EMBL" id="WJQU01000001">
    <property type="protein sequence ID" value="KAJ6647564.1"/>
    <property type="molecule type" value="Genomic_DNA"/>
</dbReference>
<comment type="caution">
    <text evidence="1">The sequence shown here is derived from an EMBL/GenBank/DDBJ whole genome shotgun (WGS) entry which is preliminary data.</text>
</comment>